<name>A0A0S4JJZ1_BODSA</name>
<dbReference type="InterPro" id="IPR001245">
    <property type="entry name" value="Ser-Thr/Tyr_kinase_cat_dom"/>
</dbReference>
<dbReference type="PANTHER" id="PTHR24418">
    <property type="entry name" value="TYROSINE-PROTEIN KINASE"/>
    <property type="match status" value="1"/>
</dbReference>
<dbReference type="VEuPathDB" id="TriTrypDB:BSAL_25800"/>
<dbReference type="SUPFAM" id="SSF56112">
    <property type="entry name" value="Protein kinase-like (PK-like)"/>
    <property type="match status" value="1"/>
</dbReference>
<accession>A0A0S4JJZ1</accession>
<gene>
    <name evidence="5" type="ORF">BSAL_25800</name>
</gene>
<protein>
    <submittedName>
        <fullName evidence="5">Tyrosine kinase, putative</fullName>
    </submittedName>
</protein>
<feature type="compositionally biased region" description="Low complexity" evidence="3">
    <location>
        <begin position="174"/>
        <end position="193"/>
    </location>
</feature>
<dbReference type="Gene3D" id="1.10.510.10">
    <property type="entry name" value="Transferase(Phosphotransferase) domain 1"/>
    <property type="match status" value="1"/>
</dbReference>
<dbReference type="GO" id="GO:0005524">
    <property type="term" value="F:ATP binding"/>
    <property type="evidence" value="ECO:0007669"/>
    <property type="project" value="UniProtKB-KW"/>
</dbReference>
<proteinExistence type="predicted"/>
<evidence type="ECO:0000256" key="1">
    <source>
        <dbReference type="ARBA" id="ARBA00022741"/>
    </source>
</evidence>
<feature type="compositionally biased region" description="Polar residues" evidence="3">
    <location>
        <begin position="320"/>
        <end position="334"/>
    </location>
</feature>
<keyword evidence="2" id="KW-0067">ATP-binding</keyword>
<evidence type="ECO:0000313" key="5">
    <source>
        <dbReference type="EMBL" id="CUG90261.1"/>
    </source>
</evidence>
<sequence>MEALVATLQTKAECRTPIVVMRESTPEKTDQSIITLVQRIATRCDAYVEHIHAGKNDELAAVGKRIDTSIINGDWLIVTFGKQFNTTDFLRFVGRRLFTIMPDPEKRPNMELFRLWLCLDQTIQLPLVFQKVALPLDVAALCITSSASDLDDVEDGCDVSAIAGAPADQISSSVVTSASAARPPTAPTSVPAAGHRPTSARSAVGSVDDFDIPNDDTACDFEQQFESATNTSKAVIGNPESKLGPLFYRRLELSAGRRPTSSSGRAAEIRNLRIQSAQLRSTAAIKRPDSVVPPASARPTVGTTSFTAVDKSTAAPHRPNTASSTGRPLTAGSSVTTQPAASHIIHATPPAQDAFEKTSSDVLQKLHGALIKSFVYSQEAAQRMLHTLLEFADNVVADAGHSNQRTPGVTVPASITSVETASLIPTHNTEGLVVGDVLRMEEGITLRHGTWRHVEVLIEQMTPSQFASAWSSLARTRCRFKHPMVSSPLALLQDADAQVSYLVYTFPTRGPLASVLRRLGTEGRATDLAARVVKCCAIGLQLLHNDGYVHRDISAQQFLDFGGNVFQLRVTNRCHQLEADGACTAEGVTARWTSPDALFTGRFYAEDDIWSIGVLVWEILSKCADIPYAQHPTKEEVAAALASGELLSCPAAELQYHPIWTKIALPCFNSRYRRPSLSQIIVLADSIISSPR</sequence>
<dbReference type="AlphaFoldDB" id="A0A0S4JJZ1"/>
<feature type="region of interest" description="Disordered" evidence="3">
    <location>
        <begin position="174"/>
        <end position="207"/>
    </location>
</feature>
<dbReference type="PROSITE" id="PS50011">
    <property type="entry name" value="PROTEIN_KINASE_DOM"/>
    <property type="match status" value="1"/>
</dbReference>
<keyword evidence="6" id="KW-1185">Reference proteome</keyword>
<keyword evidence="5" id="KW-0808">Transferase</keyword>
<dbReference type="InterPro" id="IPR011009">
    <property type="entry name" value="Kinase-like_dom_sf"/>
</dbReference>
<evidence type="ECO:0000256" key="3">
    <source>
        <dbReference type="SAM" id="MobiDB-lite"/>
    </source>
</evidence>
<dbReference type="Pfam" id="PF07714">
    <property type="entry name" value="PK_Tyr_Ser-Thr"/>
    <property type="match status" value="1"/>
</dbReference>
<evidence type="ECO:0000259" key="4">
    <source>
        <dbReference type="PROSITE" id="PS50011"/>
    </source>
</evidence>
<dbReference type="InterPro" id="IPR050198">
    <property type="entry name" value="Non-receptor_tyrosine_kinases"/>
</dbReference>
<reference evidence="6" key="1">
    <citation type="submission" date="2015-09" db="EMBL/GenBank/DDBJ databases">
        <authorList>
            <consortium name="Pathogen Informatics"/>
        </authorList>
    </citation>
    <scope>NUCLEOTIDE SEQUENCE [LARGE SCALE GENOMIC DNA]</scope>
    <source>
        <strain evidence="6">Lake Konstanz</strain>
    </source>
</reference>
<feature type="domain" description="Protein kinase" evidence="4">
    <location>
        <begin position="401"/>
        <end position="688"/>
    </location>
</feature>
<dbReference type="OrthoDB" id="4062651at2759"/>
<dbReference type="GO" id="GO:0004672">
    <property type="term" value="F:protein kinase activity"/>
    <property type="evidence" value="ECO:0007669"/>
    <property type="project" value="InterPro"/>
</dbReference>
<dbReference type="EMBL" id="CYKH01001806">
    <property type="protein sequence ID" value="CUG90261.1"/>
    <property type="molecule type" value="Genomic_DNA"/>
</dbReference>
<keyword evidence="1" id="KW-0547">Nucleotide-binding</keyword>
<feature type="region of interest" description="Disordered" evidence="3">
    <location>
        <begin position="285"/>
        <end position="334"/>
    </location>
</feature>
<dbReference type="Proteomes" id="UP000051952">
    <property type="component" value="Unassembled WGS sequence"/>
</dbReference>
<evidence type="ECO:0000256" key="2">
    <source>
        <dbReference type="ARBA" id="ARBA00022840"/>
    </source>
</evidence>
<evidence type="ECO:0000313" key="6">
    <source>
        <dbReference type="Proteomes" id="UP000051952"/>
    </source>
</evidence>
<dbReference type="InterPro" id="IPR000719">
    <property type="entry name" value="Prot_kinase_dom"/>
</dbReference>
<organism evidence="5 6">
    <name type="scientific">Bodo saltans</name>
    <name type="common">Flagellated protozoan</name>
    <dbReference type="NCBI Taxonomy" id="75058"/>
    <lineage>
        <taxon>Eukaryota</taxon>
        <taxon>Discoba</taxon>
        <taxon>Euglenozoa</taxon>
        <taxon>Kinetoplastea</taxon>
        <taxon>Metakinetoplastina</taxon>
        <taxon>Eubodonida</taxon>
        <taxon>Bodonidae</taxon>
        <taxon>Bodo</taxon>
    </lineage>
</organism>
<keyword evidence="5" id="KW-0418">Kinase</keyword>